<sequence>MKATHIARQHLVSQVLLRQFTMPGSGGTGWQLLPIDVCNPERPTKLKGTRACGSAANFVAVDSASVEALWGSVESRAPAALAAVHAGAPFADPLHVETLRDLVVLHYVRSHRYRGVHTSAFETTSVRLRGELTSRFPEQLRREALRRTGLHLTGPGSLGAFAERLIEQSEVAQAFESGKLFRTSIENTFYQVRAMAAKWQVEVLMPESGQFLVGDNPAVTIRTDTTPFSYNMAFGDAHSIVLPISPRHLLALGAGNMMATVPRAVVDEINAVQVFAADRFVYMHPRSGLETFVRAKARQRPAVHVKR</sequence>
<dbReference type="Pfam" id="PF14022">
    <property type="entry name" value="DUF4238"/>
    <property type="match status" value="1"/>
</dbReference>
<name>A0A6B3R1M1_STRTE</name>
<organism evidence="1">
    <name type="scientific">Streptomyces tendae</name>
    <dbReference type="NCBI Taxonomy" id="1932"/>
    <lineage>
        <taxon>Bacteria</taxon>
        <taxon>Bacillati</taxon>
        <taxon>Actinomycetota</taxon>
        <taxon>Actinomycetes</taxon>
        <taxon>Kitasatosporales</taxon>
        <taxon>Streptomycetaceae</taxon>
        <taxon>Streptomyces</taxon>
    </lineage>
</organism>
<dbReference type="EMBL" id="JAAIFS010000015">
    <property type="protein sequence ID" value="NEV92515.1"/>
    <property type="molecule type" value="Genomic_DNA"/>
</dbReference>
<gene>
    <name evidence="1" type="ORF">GUR47_38450</name>
</gene>
<proteinExistence type="predicted"/>
<dbReference type="InterPro" id="IPR025332">
    <property type="entry name" value="DUF4238"/>
</dbReference>
<accession>A0A6B3R1M1</accession>
<comment type="caution">
    <text evidence="1">The sequence shown here is derived from an EMBL/GenBank/DDBJ whole genome shotgun (WGS) entry which is preliminary data.</text>
</comment>
<evidence type="ECO:0000313" key="1">
    <source>
        <dbReference type="EMBL" id="NEV92515.1"/>
    </source>
</evidence>
<protein>
    <submittedName>
        <fullName evidence="1">DUF4238 domain-containing protein</fullName>
    </submittedName>
</protein>
<dbReference type="AlphaFoldDB" id="A0A6B3R1M1"/>
<reference evidence="1" key="1">
    <citation type="journal article" date="2020" name="Microorganisms">
        <title>Isolation, Genomic and Metabolomic Characterization of Streptomyces tendae VITAKN with Quorum Sensing Inhibitory Activity from Southern India.</title>
        <authorList>
            <person name="Ishaque N.M."/>
            <person name="Burgsdorf I."/>
            <person name="Limlingan Malit J.J."/>
            <person name="Saha S."/>
            <person name="Teta R."/>
            <person name="Ewe D."/>
            <person name="Kannabiran K."/>
            <person name="Hrouzek P."/>
            <person name="Steindler L."/>
            <person name="Costantino V."/>
            <person name="Saurav K."/>
        </authorList>
    </citation>
    <scope>NUCLEOTIDE SEQUENCE</scope>
    <source>
        <strain evidence="1">VITAKN</strain>
    </source>
</reference>